<protein>
    <submittedName>
        <fullName evidence="1">Uncharacterized protein</fullName>
    </submittedName>
</protein>
<dbReference type="STRING" id="1002526.SAMN05216578_10161"/>
<name>A0A1I5ZJS5_9GAMM</name>
<sequence>MLFKEKLLLSNCDSVRALDGNELRKRFLTGLAFADGVVLSPNALIDNAGIAAVISQSNVTKYLNEEGQGKLVIRGFGMDGYTDVRDYYHALPDSFILSSLPGAPCKGQLDRYSQRQVLDRLAELQAALSAVRPTLQGLSLEQDSLRREVLARLTAAGSAQQYFENDGDHQLFLLGTSQLVSRSQWYTYAQNFFGARGLGTFPQMRAEIIDPAYNSLFAVTNEGFLQDDIRYLTGIPEVILDAGVAIKSLRREIELIQYPLKVFEIISSLGAGELVRYLTDEAIGYIEDKMVDSGKSWMTRKNWFGMYPRMRRFMGLEIK</sequence>
<evidence type="ECO:0000313" key="2">
    <source>
        <dbReference type="Proteomes" id="UP000242815"/>
    </source>
</evidence>
<evidence type="ECO:0000313" key="1">
    <source>
        <dbReference type="EMBL" id="SFQ56367.1"/>
    </source>
</evidence>
<organism evidence="1 2">
    <name type="scientific">Halopseudomonas formosensis</name>
    <dbReference type="NCBI Taxonomy" id="1002526"/>
    <lineage>
        <taxon>Bacteria</taxon>
        <taxon>Pseudomonadati</taxon>
        <taxon>Pseudomonadota</taxon>
        <taxon>Gammaproteobacteria</taxon>
        <taxon>Pseudomonadales</taxon>
        <taxon>Pseudomonadaceae</taxon>
        <taxon>Halopseudomonas</taxon>
    </lineage>
</organism>
<proteinExistence type="predicted"/>
<dbReference type="RefSeq" id="WP_090535862.1">
    <property type="nucleotide sequence ID" value="NZ_FOYD01000001.1"/>
</dbReference>
<accession>A0A1I5ZJS5</accession>
<dbReference type="OrthoDB" id="6396059at2"/>
<reference evidence="1 2" key="1">
    <citation type="submission" date="2016-10" db="EMBL/GenBank/DDBJ databases">
        <authorList>
            <person name="de Groot N.N."/>
        </authorList>
    </citation>
    <scope>NUCLEOTIDE SEQUENCE [LARGE SCALE GENOMIC DNA]</scope>
    <source>
        <strain evidence="1 2">JCM 18415</strain>
    </source>
</reference>
<dbReference type="AlphaFoldDB" id="A0A1I5ZJS5"/>
<dbReference type="Proteomes" id="UP000242815">
    <property type="component" value="Unassembled WGS sequence"/>
</dbReference>
<gene>
    <name evidence="1" type="ORF">SAMN05216578_10161</name>
</gene>
<dbReference type="EMBL" id="FOYD01000001">
    <property type="protein sequence ID" value="SFQ56367.1"/>
    <property type="molecule type" value="Genomic_DNA"/>
</dbReference>